<comment type="caution">
    <text evidence="2">The sequence shown here is derived from an EMBL/GenBank/DDBJ whole genome shotgun (WGS) entry which is preliminary data.</text>
</comment>
<dbReference type="PANTHER" id="PTHR18964:SF169">
    <property type="entry name" value="N-ACETYLMANNOSAMINE KINASE"/>
    <property type="match status" value="1"/>
</dbReference>
<dbReference type="PANTHER" id="PTHR18964">
    <property type="entry name" value="ROK (REPRESSOR, ORF, KINASE) FAMILY"/>
    <property type="match status" value="1"/>
</dbReference>
<dbReference type="Gene3D" id="3.30.420.40">
    <property type="match status" value="2"/>
</dbReference>
<dbReference type="GO" id="GO:0009384">
    <property type="term" value="F:N-acylmannosamine kinase activity"/>
    <property type="evidence" value="ECO:0007669"/>
    <property type="project" value="TreeGrafter"/>
</dbReference>
<dbReference type="OrthoDB" id="8772678at2"/>
<accession>A0A3A1Y9Q9</accession>
<gene>
    <name evidence="2" type="ORF">CJP74_00455</name>
</gene>
<dbReference type="AlphaFoldDB" id="A0A3A1Y9Q9"/>
<evidence type="ECO:0000256" key="1">
    <source>
        <dbReference type="ARBA" id="ARBA00023277"/>
    </source>
</evidence>
<sequence>MISVIFCTHEKNFTRLYQVFRRKTNFKPCKRTKPFTSIKESVMKVLSIDIGGTKVATAIIDNNLQITKRLQFKSRNDHTPEIFEQFFTDILSNYDSNEYDAITIGTAGIINKGIYTCLTKTSIGQLDGLPFIDLFKRISGNKPVIALNDAQAATYAEYCTAQLANMCFVTVSTGVGGGFILNDDILIGEDGRAGHIGHMLIKTPSPVAQIWGNYAKVEDLASGRAIAAATKDWERPLTTAEVFNGQAEGDPRCDAIVKAAAEAITQMIANIVISYDIQEFFLGGSVAYHTNFIDQVQEMLNSMPEQYHAKLHRAAHGQDSVLVGAAQYYFNRGLKGYNS</sequence>
<evidence type="ECO:0008006" key="4">
    <source>
        <dbReference type="Google" id="ProtNLM"/>
    </source>
</evidence>
<evidence type="ECO:0000313" key="2">
    <source>
        <dbReference type="EMBL" id="RIY33928.1"/>
    </source>
</evidence>
<keyword evidence="3" id="KW-1185">Reference proteome</keyword>
<keyword evidence="1" id="KW-0119">Carbohydrate metabolism</keyword>
<dbReference type="InterPro" id="IPR000600">
    <property type="entry name" value="ROK"/>
</dbReference>
<evidence type="ECO:0000313" key="3">
    <source>
        <dbReference type="Proteomes" id="UP000266258"/>
    </source>
</evidence>
<dbReference type="SUPFAM" id="SSF53067">
    <property type="entry name" value="Actin-like ATPase domain"/>
    <property type="match status" value="1"/>
</dbReference>
<dbReference type="PROSITE" id="PS01125">
    <property type="entry name" value="ROK"/>
    <property type="match status" value="1"/>
</dbReference>
<dbReference type="Pfam" id="PF00480">
    <property type="entry name" value="ROK"/>
    <property type="match status" value="1"/>
</dbReference>
<proteinExistence type="predicted"/>
<dbReference type="InterPro" id="IPR049874">
    <property type="entry name" value="ROK_cs"/>
</dbReference>
<dbReference type="InterPro" id="IPR043129">
    <property type="entry name" value="ATPase_NBD"/>
</dbReference>
<protein>
    <recommendedName>
        <fullName evidence="4">ROK family protein</fullName>
    </recommendedName>
</protein>
<organism evidence="2 3">
    <name type="scientific">Psittacicella melopsittaci</name>
    <dbReference type="NCBI Taxonomy" id="2028576"/>
    <lineage>
        <taxon>Bacteria</taxon>
        <taxon>Pseudomonadati</taxon>
        <taxon>Pseudomonadota</taxon>
        <taxon>Gammaproteobacteria</taxon>
        <taxon>Pasteurellales</taxon>
        <taxon>Psittacicellaceae</taxon>
        <taxon>Psittacicella</taxon>
    </lineage>
</organism>
<dbReference type="GO" id="GO:0019262">
    <property type="term" value="P:N-acetylneuraminate catabolic process"/>
    <property type="evidence" value="ECO:0007669"/>
    <property type="project" value="TreeGrafter"/>
</dbReference>
<dbReference type="EMBL" id="NRJH01000005">
    <property type="protein sequence ID" value="RIY33928.1"/>
    <property type="molecule type" value="Genomic_DNA"/>
</dbReference>
<reference evidence="2 3" key="1">
    <citation type="submission" date="2017-08" db="EMBL/GenBank/DDBJ databases">
        <title>Reclassification of Bisgaard taxon 37 and 44.</title>
        <authorList>
            <person name="Christensen H."/>
        </authorList>
    </citation>
    <scope>NUCLEOTIDE SEQUENCE [LARGE SCALE GENOMIC DNA]</scope>
    <source>
        <strain evidence="2 3">B96_4</strain>
    </source>
</reference>
<dbReference type="Proteomes" id="UP000266258">
    <property type="component" value="Unassembled WGS sequence"/>
</dbReference>
<name>A0A3A1Y9Q9_9GAMM</name>